<evidence type="ECO:0000256" key="3">
    <source>
        <dbReference type="ARBA" id="ARBA00022741"/>
    </source>
</evidence>
<sequence length="655" mass="73052">MSPTSSHNHQPLWQASEQQILAANLSAFRHYVNKQIPTPLQDYPQLYQWSLQQPQAFWGALWDYAQVRGQRGNSVLHNGEDMLKAQWFPQAQLNFAENLLRRQDDSDAIVFWGEDQVQRRLSHGQLYQQVSRTAQALAAAGVVAGDRVAATMPNMPETLIAMLAATSLGAIWSSCSPDFGVASTLDRFQQIQPRILFSADGYFYNGQWQDSLLQTQNIAAQLASVEQVIVAPYAGTTPAQNLKQATWLADFIAPYSAQSIPFVQLPFNHPLYILYSSGTTGIPKCIVHSAGGTLLQHLKEHLLHVDIKPGDKLFYYSTCGWMMWNWLASGLAAGATLMLYDGSPFYPSPQHLFDYAQQEAINIFGTSAKFIDSCRQQQLQPKHSHDLSALRCILSTGSPLLAENFDYVYKHIKTDLCLSSISGGTDIISCFALGNPVLPVWRGELQCRGLGMAVNIFDEQGQAISQQKGELVCTQAFPSMPIGFWNDPEQKKYRAAYFSRYPKVWCQSDYAELTEHEGLIIYGRSDATLNPGGVRIGTAEIYRQLTKVDEVLESLVIGQEWQGDVRIVLFVMLRTGLTLNKALSDKIKTTIRANTSPRHVPAKIIQVNDVPRTRSGKILELAVRNLVHGQTISNIADIVNPESLQCYSDLAELKH</sequence>
<evidence type="ECO:0000256" key="4">
    <source>
        <dbReference type="ARBA" id="ARBA00022840"/>
    </source>
</evidence>
<dbReference type="NCBIfam" id="NF002937">
    <property type="entry name" value="PRK03584.1"/>
    <property type="match status" value="1"/>
</dbReference>
<dbReference type="Pfam" id="PF13193">
    <property type="entry name" value="AMP-binding_C"/>
    <property type="match status" value="1"/>
</dbReference>
<dbReference type="InterPro" id="IPR005914">
    <property type="entry name" value="Acac_CoA_synth"/>
</dbReference>
<protein>
    <submittedName>
        <fullName evidence="8">Acetoacetate--CoA ligase</fullName>
        <ecNumber evidence="8">6.2.1.16</ecNumber>
    </submittedName>
</protein>
<dbReference type="InterPro" id="IPR020845">
    <property type="entry name" value="AMP-binding_CS"/>
</dbReference>
<dbReference type="PANTHER" id="PTHR42921">
    <property type="entry name" value="ACETOACETYL-COA SYNTHETASE"/>
    <property type="match status" value="1"/>
</dbReference>
<dbReference type="InterPro" id="IPR042099">
    <property type="entry name" value="ANL_N_sf"/>
</dbReference>
<feature type="domain" description="AMP-dependent synthetase/ligase" evidence="5">
    <location>
        <begin position="101"/>
        <end position="432"/>
    </location>
</feature>
<evidence type="ECO:0000313" key="8">
    <source>
        <dbReference type="EMBL" id="MCZ0866372.1"/>
    </source>
</evidence>
<evidence type="ECO:0000259" key="5">
    <source>
        <dbReference type="Pfam" id="PF00501"/>
    </source>
</evidence>
<dbReference type="Pfam" id="PF00501">
    <property type="entry name" value="AMP-binding"/>
    <property type="match status" value="1"/>
</dbReference>
<dbReference type="EC" id="6.2.1.16" evidence="8"/>
<feature type="domain" description="AMP-binding enzyme C-terminal" evidence="6">
    <location>
        <begin position="545"/>
        <end position="617"/>
    </location>
</feature>
<keyword evidence="2 8" id="KW-0436">Ligase</keyword>
<dbReference type="PROSITE" id="PS00455">
    <property type="entry name" value="AMP_BINDING"/>
    <property type="match status" value="1"/>
</dbReference>
<dbReference type="PANTHER" id="PTHR42921:SF1">
    <property type="entry name" value="ACETOACETYL-COA SYNTHETASE"/>
    <property type="match status" value="1"/>
</dbReference>
<dbReference type="SUPFAM" id="SSF56801">
    <property type="entry name" value="Acetyl-CoA synthetase-like"/>
    <property type="match status" value="1"/>
</dbReference>
<name>A0A9J6RPD1_9GAMM</name>
<dbReference type="GO" id="GO:0005524">
    <property type="term" value="F:ATP binding"/>
    <property type="evidence" value="ECO:0007669"/>
    <property type="project" value="UniProtKB-KW"/>
</dbReference>
<proteinExistence type="inferred from homology"/>
<dbReference type="InterPro" id="IPR032387">
    <property type="entry name" value="ACAS_N"/>
</dbReference>
<dbReference type="CDD" id="cd05943">
    <property type="entry name" value="AACS"/>
    <property type="match status" value="1"/>
</dbReference>
<dbReference type="GO" id="GO:0030729">
    <property type="term" value="F:acetoacetate-CoA ligase activity"/>
    <property type="evidence" value="ECO:0007669"/>
    <property type="project" value="UniProtKB-EC"/>
</dbReference>
<dbReference type="InterPro" id="IPR000873">
    <property type="entry name" value="AMP-dep_synth/lig_dom"/>
</dbReference>
<reference evidence="8 9" key="1">
    <citation type="submission" date="2022-12" db="EMBL/GenBank/DDBJ databases">
        <title>Dasania phycosphaerae sp. nov., isolated from particulate material of the south coast of Korea.</title>
        <authorList>
            <person name="Jiang Y."/>
        </authorList>
    </citation>
    <scope>NUCLEOTIDE SEQUENCE [LARGE SCALE GENOMIC DNA]</scope>
    <source>
        <strain evidence="8 9">GY-19</strain>
    </source>
</reference>
<dbReference type="Pfam" id="PF16177">
    <property type="entry name" value="ACAS_N"/>
    <property type="match status" value="1"/>
</dbReference>
<evidence type="ECO:0000256" key="1">
    <source>
        <dbReference type="ARBA" id="ARBA00006432"/>
    </source>
</evidence>
<dbReference type="InterPro" id="IPR045851">
    <property type="entry name" value="AMP-bd_C_sf"/>
</dbReference>
<dbReference type="EMBL" id="JAPTGG010000012">
    <property type="protein sequence ID" value="MCZ0866372.1"/>
    <property type="molecule type" value="Genomic_DNA"/>
</dbReference>
<evidence type="ECO:0000313" key="9">
    <source>
        <dbReference type="Proteomes" id="UP001069090"/>
    </source>
</evidence>
<dbReference type="AlphaFoldDB" id="A0A9J6RPD1"/>
<comment type="caution">
    <text evidence="8">The sequence shown here is derived from an EMBL/GenBank/DDBJ whole genome shotgun (WGS) entry which is preliminary data.</text>
</comment>
<keyword evidence="9" id="KW-1185">Reference proteome</keyword>
<keyword evidence="4" id="KW-0067">ATP-binding</keyword>
<dbReference type="Gene3D" id="3.30.300.30">
    <property type="match status" value="1"/>
</dbReference>
<dbReference type="Proteomes" id="UP001069090">
    <property type="component" value="Unassembled WGS sequence"/>
</dbReference>
<evidence type="ECO:0000259" key="6">
    <source>
        <dbReference type="Pfam" id="PF13193"/>
    </source>
</evidence>
<evidence type="ECO:0000259" key="7">
    <source>
        <dbReference type="Pfam" id="PF16177"/>
    </source>
</evidence>
<dbReference type="InterPro" id="IPR025110">
    <property type="entry name" value="AMP-bd_C"/>
</dbReference>
<organism evidence="8 9">
    <name type="scientific">Dasania phycosphaerae</name>
    <dbReference type="NCBI Taxonomy" id="2950436"/>
    <lineage>
        <taxon>Bacteria</taxon>
        <taxon>Pseudomonadati</taxon>
        <taxon>Pseudomonadota</taxon>
        <taxon>Gammaproteobacteria</taxon>
        <taxon>Cellvibrionales</taxon>
        <taxon>Spongiibacteraceae</taxon>
        <taxon>Dasania</taxon>
    </lineage>
</organism>
<dbReference type="Gene3D" id="3.40.50.12780">
    <property type="entry name" value="N-terminal domain of ligase-like"/>
    <property type="match status" value="1"/>
</dbReference>
<dbReference type="RefSeq" id="WP_258332536.1">
    <property type="nucleotide sequence ID" value="NZ_JAPTGG010000012.1"/>
</dbReference>
<keyword evidence="3" id="KW-0547">Nucleotide-binding</keyword>
<comment type="similarity">
    <text evidence="1">Belongs to the ATP-dependent AMP-binding enzyme family.</text>
</comment>
<dbReference type="GO" id="GO:0006629">
    <property type="term" value="P:lipid metabolic process"/>
    <property type="evidence" value="ECO:0007669"/>
    <property type="project" value="InterPro"/>
</dbReference>
<evidence type="ECO:0000256" key="2">
    <source>
        <dbReference type="ARBA" id="ARBA00022598"/>
    </source>
</evidence>
<dbReference type="NCBIfam" id="TIGR01217">
    <property type="entry name" value="ac_ac_CoA_syn"/>
    <property type="match status" value="1"/>
</dbReference>
<feature type="domain" description="Acetyl-coenzyme A synthetase N-terminal" evidence="7">
    <location>
        <begin position="43"/>
        <end position="98"/>
    </location>
</feature>
<gene>
    <name evidence="8" type="ORF">O0V09_14260</name>
</gene>
<accession>A0A9J6RPD1</accession>